<feature type="region of interest" description="Disordered" evidence="1">
    <location>
        <begin position="488"/>
        <end position="510"/>
    </location>
</feature>
<dbReference type="Proteomes" id="UP000255110">
    <property type="component" value="Unassembled WGS sequence"/>
</dbReference>
<feature type="compositionally biased region" description="Polar residues" evidence="1">
    <location>
        <begin position="409"/>
        <end position="435"/>
    </location>
</feature>
<name>A0A378L5V9_9GAMM</name>
<dbReference type="EMBL" id="LNYZ01000026">
    <property type="protein sequence ID" value="KTD72047.1"/>
    <property type="molecule type" value="Genomic_DNA"/>
</dbReference>
<dbReference type="AlphaFoldDB" id="A0A378L5V9"/>
<reference evidence="2 4" key="1">
    <citation type="submission" date="2015-11" db="EMBL/GenBank/DDBJ databases">
        <title>Genomic analysis of 38 Legionella species identifies large and diverse effector repertoires.</title>
        <authorList>
            <person name="Burstein D."/>
            <person name="Amaro F."/>
            <person name="Zusman T."/>
            <person name="Lifshitz Z."/>
            <person name="Cohen O."/>
            <person name="Gilbert J.A."/>
            <person name="Pupko T."/>
            <person name="Shuman H.A."/>
            <person name="Segal G."/>
        </authorList>
    </citation>
    <scope>NUCLEOTIDE SEQUENCE [LARGE SCALE GENOMIC DNA]</scope>
    <source>
        <strain evidence="2 4">SC-18-C9</strain>
    </source>
</reference>
<dbReference type="OrthoDB" id="5651580at2"/>
<organism evidence="3 5">
    <name type="scientific">Legionella steigerwaltii</name>
    <dbReference type="NCBI Taxonomy" id="460"/>
    <lineage>
        <taxon>Bacteria</taxon>
        <taxon>Pseudomonadati</taxon>
        <taxon>Pseudomonadota</taxon>
        <taxon>Gammaproteobacteria</taxon>
        <taxon>Legionellales</taxon>
        <taxon>Legionellaceae</taxon>
        <taxon>Legionella</taxon>
    </lineage>
</organism>
<dbReference type="Proteomes" id="UP000054820">
    <property type="component" value="Unassembled WGS sequence"/>
</dbReference>
<reference evidence="3 5" key="2">
    <citation type="submission" date="2018-06" db="EMBL/GenBank/DDBJ databases">
        <authorList>
            <consortium name="Pathogen Informatics"/>
            <person name="Doyle S."/>
        </authorList>
    </citation>
    <scope>NUCLEOTIDE SEQUENCE [LARGE SCALE GENOMIC DNA]</scope>
    <source>
        <strain evidence="3 5">NCTC11991</strain>
    </source>
</reference>
<keyword evidence="4" id="KW-1185">Reference proteome</keyword>
<proteinExistence type="predicted"/>
<dbReference type="RefSeq" id="WP_058478196.1">
    <property type="nucleotide sequence ID" value="NZ_CAAAIO010000022.1"/>
</dbReference>
<dbReference type="EMBL" id="UGOY01000001">
    <property type="protein sequence ID" value="STY22455.1"/>
    <property type="molecule type" value="Genomic_DNA"/>
</dbReference>
<evidence type="ECO:0000313" key="2">
    <source>
        <dbReference type="EMBL" id="KTD72047.1"/>
    </source>
</evidence>
<feature type="region of interest" description="Disordered" evidence="1">
    <location>
        <begin position="409"/>
        <end position="471"/>
    </location>
</feature>
<accession>A0A378L5V9</accession>
<sequence length="510" mass="58342">MKRTTKIDRVNEKKTEKTTTDSLSLDYKNFLTAKRVIITQGKVSVGVSTLLAKNFELFSQAYFKLKTNEFLTERDEMIALATCLNPHHQVMLKALIANEARLTNNSERAEQFWLTVEDKTNYFQKKYQSFMTQLQEEIDNNNYRSSVQYLMLEFPYPELAEVINMAKTEPYKEKYIRGCDYLKNNHQIIIQPRQFRQNSQVFGSNLNSFYEIIFEGQKAIAAYPQAFQDKFSLFLAEAESSLLPDRSKLRGIVASKIISIYLSDEKNDARIAPIHNQITCYLQSVPLELCLSYIKVKDEPPQKYISEKVFQLICSCIELYKQSNRQNSDFFAIQNIEPKSGTLTLDTPVTEKLRSNSTIELKEQTKASKDLGKKDNGLHRFFSQLPLVKRNDEPSLVISEPTYLFGSMEPSSAKSQIGPDQQKTSKAAIASPSSNDLKKNSPAVKEVNLNAKNDKENNYTHTGQDLDVPSANKSADFLKKKAFVENLFNKRNPNFQEQSHPKSSNQNAPN</sequence>
<protein>
    <submittedName>
        <fullName evidence="3">Uncharacterized protein</fullName>
    </submittedName>
</protein>
<evidence type="ECO:0000256" key="1">
    <source>
        <dbReference type="SAM" id="MobiDB-lite"/>
    </source>
</evidence>
<gene>
    <name evidence="2" type="ORF">Lstg_2665</name>
    <name evidence="3" type="ORF">NCTC11991_01041</name>
</gene>
<evidence type="ECO:0000313" key="3">
    <source>
        <dbReference type="EMBL" id="STY22455.1"/>
    </source>
</evidence>
<evidence type="ECO:0000313" key="4">
    <source>
        <dbReference type="Proteomes" id="UP000054820"/>
    </source>
</evidence>
<feature type="compositionally biased region" description="Polar residues" evidence="1">
    <location>
        <begin position="489"/>
        <end position="510"/>
    </location>
</feature>
<evidence type="ECO:0000313" key="5">
    <source>
        <dbReference type="Proteomes" id="UP000255110"/>
    </source>
</evidence>